<dbReference type="PANTHER" id="PTHR46652">
    <property type="entry name" value="LEUCINE-RICH REPEAT AND IQ DOMAIN-CONTAINING PROTEIN 1-RELATED"/>
    <property type="match status" value="1"/>
</dbReference>
<evidence type="ECO:0000256" key="1">
    <source>
        <dbReference type="ARBA" id="ARBA00022614"/>
    </source>
</evidence>
<dbReference type="SUPFAM" id="SSF52058">
    <property type="entry name" value="L domain-like"/>
    <property type="match status" value="1"/>
</dbReference>
<evidence type="ECO:0000313" key="5">
    <source>
        <dbReference type="Proteomes" id="UP000037460"/>
    </source>
</evidence>
<dbReference type="OrthoDB" id="7451790at2759"/>
<dbReference type="Gene3D" id="3.80.10.10">
    <property type="entry name" value="Ribonuclease Inhibitor"/>
    <property type="match status" value="2"/>
</dbReference>
<dbReference type="InterPro" id="IPR032675">
    <property type="entry name" value="LRR_dom_sf"/>
</dbReference>
<evidence type="ECO:0000256" key="2">
    <source>
        <dbReference type="ARBA" id="ARBA00022737"/>
    </source>
</evidence>
<keyword evidence="5" id="KW-1185">Reference proteome</keyword>
<evidence type="ECO:0000313" key="4">
    <source>
        <dbReference type="EMBL" id="KOO53325.1"/>
    </source>
</evidence>
<proteinExistence type="predicted"/>
<keyword evidence="1" id="KW-0433">Leucine-rich repeat</keyword>
<dbReference type="Proteomes" id="UP000037460">
    <property type="component" value="Unassembled WGS sequence"/>
</dbReference>
<evidence type="ECO:0000256" key="3">
    <source>
        <dbReference type="SAM" id="MobiDB-lite"/>
    </source>
</evidence>
<dbReference type="AlphaFoldDB" id="A0A0M0LQH9"/>
<dbReference type="PANTHER" id="PTHR46652:SF7">
    <property type="entry name" value="LEUCINE-RICH REPEAT AND IQ DOMAIN-CONTAINING PROTEIN 1"/>
    <property type="match status" value="1"/>
</dbReference>
<comment type="caution">
    <text evidence="4">The sequence shown here is derived from an EMBL/GenBank/DDBJ whole genome shotgun (WGS) entry which is preliminary data.</text>
</comment>
<reference evidence="5" key="1">
    <citation type="journal article" date="2015" name="PLoS Genet.">
        <title>Genome Sequence and Transcriptome Analyses of Chrysochromulina tobin: Metabolic Tools for Enhanced Algal Fitness in the Prominent Order Prymnesiales (Haptophyceae).</title>
        <authorList>
            <person name="Hovde B.T."/>
            <person name="Deodato C.R."/>
            <person name="Hunsperger H.M."/>
            <person name="Ryken S.A."/>
            <person name="Yost W."/>
            <person name="Jha R.K."/>
            <person name="Patterson J."/>
            <person name="Monnat R.J. Jr."/>
            <person name="Barlow S.B."/>
            <person name="Starkenburg S.R."/>
            <person name="Cattolico R.A."/>
        </authorList>
    </citation>
    <scope>NUCLEOTIDE SEQUENCE</scope>
    <source>
        <strain evidence="5">CCMP291</strain>
    </source>
</reference>
<keyword evidence="2" id="KW-0677">Repeat</keyword>
<dbReference type="InterPro" id="IPR050836">
    <property type="entry name" value="SDS22/Internalin_LRR"/>
</dbReference>
<name>A0A0M0LQH9_9EUKA</name>
<feature type="region of interest" description="Disordered" evidence="3">
    <location>
        <begin position="587"/>
        <end position="608"/>
    </location>
</feature>
<dbReference type="EMBL" id="JWZX01000282">
    <property type="protein sequence ID" value="KOO53325.1"/>
    <property type="molecule type" value="Genomic_DNA"/>
</dbReference>
<protein>
    <submittedName>
        <fullName evidence="4">Leucine-rich repeat-containing protein 48</fullName>
    </submittedName>
</protein>
<gene>
    <name evidence="4" type="ORF">Ctob_015193</name>
</gene>
<sequence>MSLSVAPPGSSAAISRALILEVAEVEDEAEIFELSLHNKGLRSMLGLSRCVRLRVLDLSFNGIQCVEGLDALIDLRELRLYANELVRVDGLGRCVKLQAVLLHDNRLGTGGGASRPGTAAGGATILSCFAGLTQLATLRLDSNPRLGTEGLARLRLDQLPALADLDVSSTRVGSVLPFVALRSLQQLRAEHNELRELVPLASLSLLEELHLGHNELRGGALAALAGLLEVLDLSHNSLLTLESVLALTRKALPELAELRLTGNAVCAEPQLVAALRRQLHTEKLLLDEISLGELAEAGGAHPDASGGAHDGARALAEGGAHDGAAPPVPTTALHPEEDEAVYGDEDEAHAALSLQCVVAAGAMANTPVIEGVSEGVSEGVTEGVCLMNDEPETMPTEAAAVNGLALPLVPPNSLHSHREGVPFASLAAHRAAFVPTEEEEETPADVAGLPSPPMAVQSRVLDTTRRVAAPPPPVPPPMPPELMALLDQHETALAKRLGQKPPAPVNRTTIASADATDANRRGYAAAPRTLAQHVIVSETNEADEPADATLADEADEAGGAGLKVFNDGHACAAAEATEAAAAVVGGYPAPAPQSPLQPKQREVAAPVK</sequence>
<organism evidence="4 5">
    <name type="scientific">Chrysochromulina tobinii</name>
    <dbReference type="NCBI Taxonomy" id="1460289"/>
    <lineage>
        <taxon>Eukaryota</taxon>
        <taxon>Haptista</taxon>
        <taxon>Haptophyta</taxon>
        <taxon>Prymnesiophyceae</taxon>
        <taxon>Prymnesiales</taxon>
        <taxon>Chrysochromulinaceae</taxon>
        <taxon>Chrysochromulina</taxon>
    </lineage>
</organism>
<dbReference type="InterPro" id="IPR001611">
    <property type="entry name" value="Leu-rich_rpt"/>
</dbReference>
<dbReference type="PROSITE" id="PS51450">
    <property type="entry name" value="LRR"/>
    <property type="match status" value="2"/>
</dbReference>
<accession>A0A0M0LQH9</accession>
<feature type="region of interest" description="Disordered" evidence="3">
    <location>
        <begin position="297"/>
        <end position="332"/>
    </location>
</feature>